<keyword evidence="5" id="KW-1015">Disulfide bond</keyword>
<keyword evidence="3" id="KW-0295">Fungicide</keyword>
<evidence type="ECO:0000313" key="8">
    <source>
        <dbReference type="EMBL" id="CAF1871711.1"/>
    </source>
</evidence>
<gene>
    <name evidence="8" type="ORF">DARMORV10_C04P69960.1</name>
</gene>
<keyword evidence="2" id="KW-0929">Antimicrobial</keyword>
<evidence type="ECO:0000259" key="7">
    <source>
        <dbReference type="Pfam" id="PF24552"/>
    </source>
</evidence>
<comment type="similarity">
    <text evidence="1">Belongs to the DEFL family.</text>
</comment>
<evidence type="ECO:0000256" key="1">
    <source>
        <dbReference type="ARBA" id="ARBA00006722"/>
    </source>
</evidence>
<feature type="domain" description="Defensin-like" evidence="7">
    <location>
        <begin position="40"/>
        <end position="76"/>
    </location>
</feature>
<proteinExistence type="inferred from homology"/>
<keyword evidence="6" id="KW-0732">Signal</keyword>
<name>A0A816JYK4_BRANA</name>
<protein>
    <submittedName>
        <fullName evidence="8">(rape) hypothetical protein</fullName>
    </submittedName>
</protein>
<dbReference type="Pfam" id="PF24552">
    <property type="entry name" value="Defensin"/>
    <property type="match status" value="1"/>
</dbReference>
<evidence type="ECO:0000256" key="4">
    <source>
        <dbReference type="ARBA" id="ARBA00022821"/>
    </source>
</evidence>
<evidence type="ECO:0000256" key="2">
    <source>
        <dbReference type="ARBA" id="ARBA00022529"/>
    </source>
</evidence>
<feature type="signal peptide" evidence="6">
    <location>
        <begin position="1"/>
        <end position="22"/>
    </location>
</feature>
<keyword evidence="4" id="KW-0611">Plant defense</keyword>
<dbReference type="GO" id="GO:0031640">
    <property type="term" value="P:killing of cells of another organism"/>
    <property type="evidence" value="ECO:0007669"/>
    <property type="project" value="UniProtKB-KW"/>
</dbReference>
<dbReference type="AlphaFoldDB" id="A0A816JYK4"/>
<evidence type="ECO:0000256" key="5">
    <source>
        <dbReference type="ARBA" id="ARBA00023157"/>
    </source>
</evidence>
<feature type="chain" id="PRO_5032288466" evidence="6">
    <location>
        <begin position="23"/>
        <end position="76"/>
    </location>
</feature>
<sequence>MNTTKTCLIFFLVVILANPLSSSNEVASLGVEATTSDVYICFIPCSPRYGTYECFHDCLYKHYHDGNCVNGRCCCS</sequence>
<accession>A0A816JYK4</accession>
<evidence type="ECO:0000256" key="6">
    <source>
        <dbReference type="SAM" id="SignalP"/>
    </source>
</evidence>
<reference evidence="8" key="1">
    <citation type="submission" date="2021-01" db="EMBL/GenBank/DDBJ databases">
        <authorList>
            <consortium name="Genoscope - CEA"/>
            <person name="William W."/>
        </authorList>
    </citation>
    <scope>NUCLEOTIDE SEQUENCE</scope>
</reference>
<dbReference type="GO" id="GO:0050832">
    <property type="term" value="P:defense response to fungus"/>
    <property type="evidence" value="ECO:0007669"/>
    <property type="project" value="UniProtKB-KW"/>
</dbReference>
<dbReference type="InterPro" id="IPR056373">
    <property type="entry name" value="Defensin-like_dom"/>
</dbReference>
<dbReference type="EMBL" id="HG994368">
    <property type="protein sequence ID" value="CAF1871711.1"/>
    <property type="molecule type" value="Genomic_DNA"/>
</dbReference>
<dbReference type="Proteomes" id="UP001295469">
    <property type="component" value="Chromosome C04"/>
</dbReference>
<organism evidence="8">
    <name type="scientific">Brassica napus</name>
    <name type="common">Rape</name>
    <dbReference type="NCBI Taxonomy" id="3708"/>
    <lineage>
        <taxon>Eukaryota</taxon>
        <taxon>Viridiplantae</taxon>
        <taxon>Streptophyta</taxon>
        <taxon>Embryophyta</taxon>
        <taxon>Tracheophyta</taxon>
        <taxon>Spermatophyta</taxon>
        <taxon>Magnoliopsida</taxon>
        <taxon>eudicotyledons</taxon>
        <taxon>Gunneridae</taxon>
        <taxon>Pentapetalae</taxon>
        <taxon>rosids</taxon>
        <taxon>malvids</taxon>
        <taxon>Brassicales</taxon>
        <taxon>Brassicaceae</taxon>
        <taxon>Brassiceae</taxon>
        <taxon>Brassica</taxon>
    </lineage>
</organism>
<evidence type="ECO:0000256" key="3">
    <source>
        <dbReference type="ARBA" id="ARBA00022577"/>
    </source>
</evidence>